<dbReference type="GO" id="GO:0000293">
    <property type="term" value="F:ferric-chelate reductase activity"/>
    <property type="evidence" value="ECO:0007669"/>
    <property type="project" value="TreeGrafter"/>
</dbReference>
<dbReference type="EnsemblFungi" id="EJT75127">
    <property type="protein sequence ID" value="EJT75127"/>
    <property type="gene ID" value="GGTG_08965"/>
</dbReference>
<dbReference type="HOGENOM" id="CLU_010365_2_0_1"/>
<dbReference type="RefSeq" id="XP_009225071.1">
    <property type="nucleotide sequence ID" value="XM_009226807.1"/>
</dbReference>
<reference evidence="12" key="4">
    <citation type="journal article" date="2015" name="G3 (Bethesda)">
        <title>Genome sequences of three phytopathogenic species of the Magnaporthaceae family of fungi.</title>
        <authorList>
            <person name="Okagaki L.H."/>
            <person name="Nunes C.C."/>
            <person name="Sailsbery J."/>
            <person name="Clay B."/>
            <person name="Brown D."/>
            <person name="John T."/>
            <person name="Oh Y."/>
            <person name="Young N."/>
            <person name="Fitzgerald M."/>
            <person name="Haas B.J."/>
            <person name="Zeng Q."/>
            <person name="Young S."/>
            <person name="Adiconis X."/>
            <person name="Fan L."/>
            <person name="Levin J.Z."/>
            <person name="Mitchell T.K."/>
            <person name="Okubara P.A."/>
            <person name="Farman M.L."/>
            <person name="Kohn L.M."/>
            <person name="Birren B."/>
            <person name="Ma L.-J."/>
            <person name="Dean R.A."/>
        </authorList>
    </citation>
    <scope>NUCLEOTIDE SEQUENCE</scope>
    <source>
        <strain evidence="12">R3-111a-1</strain>
    </source>
</reference>
<keyword evidence="7" id="KW-0325">Glycoprotein</keyword>
<dbReference type="PROSITE" id="PS51384">
    <property type="entry name" value="FAD_FR"/>
    <property type="match status" value="1"/>
</dbReference>
<dbReference type="InterPro" id="IPR039261">
    <property type="entry name" value="FNR_nucleotide-bd"/>
</dbReference>
<keyword evidence="2" id="KW-0813">Transport</keyword>
<dbReference type="GO" id="GO:0006826">
    <property type="term" value="P:iron ion transport"/>
    <property type="evidence" value="ECO:0007669"/>
    <property type="project" value="TreeGrafter"/>
</dbReference>
<reference evidence="13" key="1">
    <citation type="submission" date="2010-07" db="EMBL/GenBank/DDBJ databases">
        <title>The genome sequence of Gaeumannomyces graminis var. tritici strain R3-111a-1.</title>
        <authorList>
            <consortium name="The Broad Institute Genome Sequencing Platform"/>
            <person name="Ma L.-J."/>
            <person name="Dead R."/>
            <person name="Young S."/>
            <person name="Zeng Q."/>
            <person name="Koehrsen M."/>
            <person name="Alvarado L."/>
            <person name="Berlin A."/>
            <person name="Chapman S.B."/>
            <person name="Chen Z."/>
            <person name="Freedman E."/>
            <person name="Gellesch M."/>
            <person name="Goldberg J."/>
            <person name="Griggs A."/>
            <person name="Gujja S."/>
            <person name="Heilman E.R."/>
            <person name="Heiman D."/>
            <person name="Hepburn T."/>
            <person name="Howarth C."/>
            <person name="Jen D."/>
            <person name="Larson L."/>
            <person name="Mehta T."/>
            <person name="Neiman D."/>
            <person name="Pearson M."/>
            <person name="Roberts A."/>
            <person name="Saif S."/>
            <person name="Shea T."/>
            <person name="Shenoy N."/>
            <person name="Sisk P."/>
            <person name="Stolte C."/>
            <person name="Sykes S."/>
            <person name="Walk T."/>
            <person name="White J."/>
            <person name="Yandava C."/>
            <person name="Haas B."/>
            <person name="Nusbaum C."/>
            <person name="Birren B."/>
        </authorList>
    </citation>
    <scope>NUCLEOTIDE SEQUENCE [LARGE SCALE GENOMIC DNA]</scope>
    <source>
        <strain evidence="13">R3-111a-1</strain>
    </source>
</reference>
<feature type="domain" description="FAD-binding FR-type" evidence="10">
    <location>
        <begin position="386"/>
        <end position="527"/>
    </location>
</feature>
<dbReference type="Pfam" id="PF01794">
    <property type="entry name" value="Ferric_reduct"/>
    <property type="match status" value="1"/>
</dbReference>
<keyword evidence="5" id="KW-0406">Ion transport</keyword>
<dbReference type="GO" id="GO:0005886">
    <property type="term" value="C:plasma membrane"/>
    <property type="evidence" value="ECO:0007669"/>
    <property type="project" value="TreeGrafter"/>
</dbReference>
<dbReference type="SFLD" id="SFLDG01168">
    <property type="entry name" value="Ferric_reductase_subgroup_(FRE"/>
    <property type="match status" value="1"/>
</dbReference>
<dbReference type="GeneID" id="20349423"/>
<keyword evidence="3 8" id="KW-0812">Transmembrane</keyword>
<evidence type="ECO:0000256" key="3">
    <source>
        <dbReference type="ARBA" id="ARBA00022692"/>
    </source>
</evidence>
<protein>
    <recommendedName>
        <fullName evidence="10">FAD-binding FR-type domain-containing protein</fullName>
    </recommendedName>
</protein>
<dbReference type="InterPro" id="IPR013130">
    <property type="entry name" value="Fe3_Rdtase_TM_dom"/>
</dbReference>
<evidence type="ECO:0000259" key="10">
    <source>
        <dbReference type="PROSITE" id="PS51384"/>
    </source>
</evidence>
<dbReference type="InterPro" id="IPR051410">
    <property type="entry name" value="Ferric/Cupric_Reductase"/>
</dbReference>
<reference evidence="11" key="2">
    <citation type="submission" date="2010-07" db="EMBL/GenBank/DDBJ databases">
        <authorList>
            <consortium name="The Broad Institute Genome Sequencing Platform"/>
            <consortium name="Broad Institute Genome Sequencing Center for Infectious Disease"/>
            <person name="Ma L.-J."/>
            <person name="Dead R."/>
            <person name="Young S."/>
            <person name="Zeng Q."/>
            <person name="Koehrsen M."/>
            <person name="Alvarado L."/>
            <person name="Berlin A."/>
            <person name="Chapman S.B."/>
            <person name="Chen Z."/>
            <person name="Freedman E."/>
            <person name="Gellesch M."/>
            <person name="Goldberg J."/>
            <person name="Griggs A."/>
            <person name="Gujja S."/>
            <person name="Heilman E.R."/>
            <person name="Heiman D."/>
            <person name="Hepburn T."/>
            <person name="Howarth C."/>
            <person name="Jen D."/>
            <person name="Larson L."/>
            <person name="Mehta T."/>
            <person name="Neiman D."/>
            <person name="Pearson M."/>
            <person name="Roberts A."/>
            <person name="Saif S."/>
            <person name="Shea T."/>
            <person name="Shenoy N."/>
            <person name="Sisk P."/>
            <person name="Stolte C."/>
            <person name="Sykes S."/>
            <person name="Walk T."/>
            <person name="White J."/>
            <person name="Yandava C."/>
            <person name="Haas B."/>
            <person name="Nusbaum C."/>
            <person name="Birren B."/>
        </authorList>
    </citation>
    <scope>NUCLEOTIDE SEQUENCE</scope>
    <source>
        <strain evidence="11">R3-111a-1</strain>
    </source>
</reference>
<comment type="subcellular location">
    <subcellularLocation>
        <location evidence="1">Membrane</location>
        <topology evidence="1">Multi-pass membrane protein</topology>
    </subcellularLocation>
</comment>
<reference evidence="12" key="5">
    <citation type="submission" date="2018-04" db="UniProtKB">
        <authorList>
            <consortium name="EnsemblFungi"/>
        </authorList>
    </citation>
    <scope>IDENTIFICATION</scope>
    <source>
        <strain evidence="12">R3-111a-1</strain>
    </source>
</reference>
<dbReference type="InterPro" id="IPR017927">
    <property type="entry name" value="FAD-bd_FR_type"/>
</dbReference>
<feature type="transmembrane region" description="Helical" evidence="8">
    <location>
        <begin position="243"/>
        <end position="264"/>
    </location>
</feature>
<keyword evidence="13" id="KW-1185">Reference proteome</keyword>
<dbReference type="GO" id="GO:0006879">
    <property type="term" value="P:intracellular iron ion homeostasis"/>
    <property type="evidence" value="ECO:0007669"/>
    <property type="project" value="TreeGrafter"/>
</dbReference>
<accession>J3P625</accession>
<dbReference type="PANTHER" id="PTHR32361:SF9">
    <property type="entry name" value="FERRIC REDUCTASE TRANSMEMBRANE COMPONENT 3-RELATED"/>
    <property type="match status" value="1"/>
</dbReference>
<dbReference type="SUPFAM" id="SSF52343">
    <property type="entry name" value="Ferredoxin reductase-like, C-terminal NADP-linked domain"/>
    <property type="match status" value="1"/>
</dbReference>
<feature type="transmembrane region" description="Helical" evidence="8">
    <location>
        <begin position="347"/>
        <end position="367"/>
    </location>
</feature>
<dbReference type="InterPro" id="IPR013112">
    <property type="entry name" value="FAD-bd_8"/>
</dbReference>
<reference evidence="11" key="3">
    <citation type="submission" date="2010-09" db="EMBL/GenBank/DDBJ databases">
        <title>Annotation of Gaeumannomyces graminis var. tritici R3-111a-1.</title>
        <authorList>
            <consortium name="The Broad Institute Genome Sequencing Platform"/>
            <person name="Ma L.-J."/>
            <person name="Dead R."/>
            <person name="Young S.K."/>
            <person name="Zeng Q."/>
            <person name="Gargeya S."/>
            <person name="Fitzgerald M."/>
            <person name="Haas B."/>
            <person name="Abouelleil A."/>
            <person name="Alvarado L."/>
            <person name="Arachchi H.M."/>
            <person name="Berlin A."/>
            <person name="Brown A."/>
            <person name="Chapman S.B."/>
            <person name="Chen Z."/>
            <person name="Dunbar C."/>
            <person name="Freedman E."/>
            <person name="Gearin G."/>
            <person name="Gellesch M."/>
            <person name="Goldberg J."/>
            <person name="Griggs A."/>
            <person name="Gujja S."/>
            <person name="Heiman D."/>
            <person name="Howarth C."/>
            <person name="Larson L."/>
            <person name="Lui A."/>
            <person name="MacDonald P.J.P."/>
            <person name="Mehta T."/>
            <person name="Montmayeur A."/>
            <person name="Murphy C."/>
            <person name="Neiman D."/>
            <person name="Pearson M."/>
            <person name="Priest M."/>
            <person name="Roberts A."/>
            <person name="Saif S."/>
            <person name="Shea T."/>
            <person name="Shenoy N."/>
            <person name="Sisk P."/>
            <person name="Stolte C."/>
            <person name="Sykes S."/>
            <person name="Yandava C."/>
            <person name="Wortman J."/>
            <person name="Nusbaum C."/>
            <person name="Birren B."/>
        </authorList>
    </citation>
    <scope>NUCLEOTIDE SEQUENCE</scope>
    <source>
        <strain evidence="11">R3-111a-1</strain>
    </source>
</reference>
<dbReference type="AlphaFoldDB" id="J3P625"/>
<evidence type="ECO:0000313" key="12">
    <source>
        <dbReference type="EnsemblFungi" id="EJT75127"/>
    </source>
</evidence>
<name>J3P625_GAET3</name>
<dbReference type="PANTHER" id="PTHR32361">
    <property type="entry name" value="FERRIC/CUPRIC REDUCTASE TRANSMEMBRANE COMPONENT"/>
    <property type="match status" value="1"/>
</dbReference>
<feature type="chain" id="PRO_5015094981" description="FAD-binding FR-type domain-containing protein" evidence="9">
    <location>
        <begin position="18"/>
        <end position="609"/>
    </location>
</feature>
<evidence type="ECO:0000313" key="13">
    <source>
        <dbReference type="Proteomes" id="UP000006039"/>
    </source>
</evidence>
<dbReference type="GO" id="GO:0015677">
    <property type="term" value="P:copper ion import"/>
    <property type="evidence" value="ECO:0007669"/>
    <property type="project" value="TreeGrafter"/>
</dbReference>
<evidence type="ECO:0000256" key="6">
    <source>
        <dbReference type="ARBA" id="ARBA00023136"/>
    </source>
</evidence>
<dbReference type="VEuPathDB" id="FungiDB:GGTG_08965"/>
<feature type="transmembrane region" description="Helical" evidence="8">
    <location>
        <begin position="144"/>
        <end position="167"/>
    </location>
</feature>
<evidence type="ECO:0000256" key="7">
    <source>
        <dbReference type="ARBA" id="ARBA00023180"/>
    </source>
</evidence>
<feature type="transmembrane region" description="Helical" evidence="8">
    <location>
        <begin position="285"/>
        <end position="306"/>
    </location>
</feature>
<proteinExistence type="predicted"/>
<evidence type="ECO:0000256" key="1">
    <source>
        <dbReference type="ARBA" id="ARBA00004141"/>
    </source>
</evidence>
<dbReference type="Pfam" id="PF08022">
    <property type="entry name" value="FAD_binding_8"/>
    <property type="match status" value="1"/>
</dbReference>
<keyword evidence="4 8" id="KW-1133">Transmembrane helix</keyword>
<feature type="transmembrane region" description="Helical" evidence="8">
    <location>
        <begin position="318"/>
        <end position="340"/>
    </location>
</feature>
<evidence type="ECO:0000256" key="4">
    <source>
        <dbReference type="ARBA" id="ARBA00022989"/>
    </source>
</evidence>
<evidence type="ECO:0000256" key="9">
    <source>
        <dbReference type="SAM" id="SignalP"/>
    </source>
</evidence>
<keyword evidence="9" id="KW-0732">Signal</keyword>
<dbReference type="STRING" id="644352.J3P625"/>
<evidence type="ECO:0000313" key="11">
    <source>
        <dbReference type="EMBL" id="EJT75127.1"/>
    </source>
</evidence>
<evidence type="ECO:0000256" key="8">
    <source>
        <dbReference type="SAM" id="Phobius"/>
    </source>
</evidence>
<feature type="transmembrane region" description="Helical" evidence="8">
    <location>
        <begin position="205"/>
        <end position="223"/>
    </location>
</feature>
<dbReference type="EMBL" id="GL385398">
    <property type="protein sequence ID" value="EJT75127.1"/>
    <property type="molecule type" value="Genomic_DNA"/>
</dbReference>
<dbReference type="FunCoup" id="J3P625">
    <property type="interactions" value="344"/>
</dbReference>
<evidence type="ECO:0000256" key="5">
    <source>
        <dbReference type="ARBA" id="ARBA00023065"/>
    </source>
</evidence>
<dbReference type="CDD" id="cd06186">
    <property type="entry name" value="NOX_Duox_like_FAD_NADP"/>
    <property type="match status" value="1"/>
</dbReference>
<dbReference type="SFLD" id="SFLDS00052">
    <property type="entry name" value="Ferric_Reductase_Domain"/>
    <property type="match status" value="1"/>
</dbReference>
<dbReference type="Proteomes" id="UP000006039">
    <property type="component" value="Unassembled WGS sequence"/>
</dbReference>
<feature type="signal peptide" evidence="9">
    <location>
        <begin position="1"/>
        <end position="17"/>
    </location>
</feature>
<organism evidence="11">
    <name type="scientific">Gaeumannomyces tritici (strain R3-111a-1)</name>
    <name type="common">Wheat and barley take-all root rot fungus</name>
    <name type="synonym">Gaeumannomyces graminis var. tritici</name>
    <dbReference type="NCBI Taxonomy" id="644352"/>
    <lineage>
        <taxon>Eukaryota</taxon>
        <taxon>Fungi</taxon>
        <taxon>Dikarya</taxon>
        <taxon>Ascomycota</taxon>
        <taxon>Pezizomycotina</taxon>
        <taxon>Sordariomycetes</taxon>
        <taxon>Sordariomycetidae</taxon>
        <taxon>Magnaporthales</taxon>
        <taxon>Magnaporthaceae</taxon>
        <taxon>Gaeumannomyces</taxon>
    </lineage>
</organism>
<keyword evidence="6 8" id="KW-0472">Membrane</keyword>
<dbReference type="eggNOG" id="KOG0039">
    <property type="taxonomic scope" value="Eukaryota"/>
</dbReference>
<sequence>MKLLLLASPAAALVGYGIRLYAPVCAAACREAIAPALLACSRVTTTPQCRASDASFLTTLAWCIRSTCAAEPWELEKYWAEKATGGAVPIWTYQQALGRIEAPTRTFSGNGVLGFTALVDMDVWTATRDTLVAFERAETLNSRFGIILLVAATAVPVLLTVANRLPFCTGLIARLRPLVDPALIGRYHVRPLPHHAGNAPTTGQALYVGALAVLTAALTALGYTTTPGSTFYASPWQETVASVGARTGVLALALAPLVILLSGRNSFLLWATDWPHSTFVLLHRWAARLFGLQVVLHSALELALYADMAMLDTQREAFWVWGCVATVAACLMLVLSVLAVRRLSYEVFLGLHVVLAVAVLVGSWYHVELRFQRQYGYEMWLYAACAVWASERLLRLLRVAKNGVRTAEVTPVTADVMRVDIPGITWAGPGMHVYVYFPTLHFRPWENHPFSVVPTSLLGEQDGKLSADTSGITLYVRRSSGMSRRLRAGALTTLLDGPYRNHATLLECDRLVLIAGGIGITGVLALSHPNAKLYWALREDAVGLARDLQGALAGMDKEVGRLDVAAILDREAGWKRVGVVVCGPAGLCDDVRALVAERGWGLQVEAYSW</sequence>
<dbReference type="OrthoDB" id="167398at2759"/>
<gene>
    <name evidence="12" type="primary">20349423</name>
    <name evidence="11" type="ORF">GGTG_08965</name>
</gene>
<evidence type="ECO:0000256" key="2">
    <source>
        <dbReference type="ARBA" id="ARBA00022448"/>
    </source>
</evidence>